<dbReference type="GO" id="GO:0051536">
    <property type="term" value="F:iron-sulfur cluster binding"/>
    <property type="evidence" value="ECO:0007669"/>
    <property type="project" value="UniProtKB-KW"/>
</dbReference>
<dbReference type="SFLD" id="SFLDG01067">
    <property type="entry name" value="SPASM/twitch_domain_containing"/>
    <property type="match status" value="1"/>
</dbReference>
<dbReference type="SFLD" id="SFLDG01384">
    <property type="entry name" value="thioether_bond_formation_requi"/>
    <property type="match status" value="1"/>
</dbReference>
<dbReference type="SUPFAM" id="SSF102114">
    <property type="entry name" value="Radical SAM enzymes"/>
    <property type="match status" value="1"/>
</dbReference>
<dbReference type="Pfam" id="PF04055">
    <property type="entry name" value="Radical_SAM"/>
    <property type="match status" value="1"/>
</dbReference>
<dbReference type="InterPro" id="IPR007197">
    <property type="entry name" value="rSAM"/>
</dbReference>
<keyword evidence="2" id="KW-0949">S-adenosyl-L-methionine</keyword>
<evidence type="ECO:0000256" key="3">
    <source>
        <dbReference type="ARBA" id="ARBA00022723"/>
    </source>
</evidence>
<evidence type="ECO:0000313" key="8">
    <source>
        <dbReference type="Proteomes" id="UP000010121"/>
    </source>
</evidence>
<reference evidence="7 8" key="1">
    <citation type="submission" date="2009-08" db="EMBL/GenBank/DDBJ databases">
        <title>The draft genome of Rhodobacter sp. SW2.</title>
        <authorList>
            <consortium name="US DOE Joint Genome Institute (JGI-PGF)"/>
            <person name="Lucas S."/>
            <person name="Copeland A."/>
            <person name="Lapidus A."/>
            <person name="Glavina del Rio T."/>
            <person name="Tice H."/>
            <person name="Bruce D."/>
            <person name="Goodwin L."/>
            <person name="Pitluck S."/>
            <person name="Larimer F."/>
            <person name="Land M.L."/>
            <person name="Hauser L."/>
            <person name="Emerson D."/>
        </authorList>
    </citation>
    <scope>NUCLEOTIDE SEQUENCE [LARGE SCALE GENOMIC DNA]</scope>
    <source>
        <strain evidence="7 8">SW2</strain>
    </source>
</reference>
<dbReference type="PANTHER" id="PTHR43273:SF8">
    <property type="entry name" value="RADICAL SAM DOMAIN PROTEIN"/>
    <property type="match status" value="1"/>
</dbReference>
<keyword evidence="8" id="KW-1185">Reference proteome</keyword>
<feature type="domain" description="Radical SAM core" evidence="6">
    <location>
        <begin position="87"/>
        <end position="226"/>
    </location>
</feature>
<proteinExistence type="predicted"/>
<dbReference type="InterPro" id="IPR013785">
    <property type="entry name" value="Aldolase_TIM"/>
</dbReference>
<sequence>MHVWPLKFREVKDGGLIITDDAGGFFRSSEAFLTRYISGKLTANDQKFLLRNGHAFLHERDINFIGFAARWSRRINRVKELDFVILIPTLRCDLACSYCQVSRANVNANGFDWSEEQLEAVLLWLGENAGPKLKVEFQGGECLLRIDLLERVRDYCRDRFEEVQFVVCTNLQNLSAEAWHFLSATDTVLSTSFDGTMIQHQRQRTKTPEATHRFEMNLLRAATELGPEKISALPTFDPVDLPEPADVIRSFVALGLRSIFLRRVNYQGFARKRYDFATTPNAWIDYYRQFVRAVVSHNAIVAEPVEEFYIAHLIRRIVQGGQHGHVNLRNPNWIAQDYIVIDFDGALYPSDEARMMTRVGQIDLSIGHVRTGFDENKIATLQTQVSNFDDPDCQHCAFQAYCGLDIIDDLSRYGRIDLPRPTTDHCQVHQGLFELAFELIYSADAATQHTVRSWLGVASLPADTTPRHS</sequence>
<dbReference type="NCBIfam" id="TIGR03978">
    <property type="entry name" value="rSAM_paired_1"/>
    <property type="match status" value="1"/>
</dbReference>
<name>C8S4M4_9RHOB</name>
<keyword evidence="4" id="KW-0408">Iron</keyword>
<protein>
    <submittedName>
        <fullName evidence="7">Radical SAM domain protein</fullName>
    </submittedName>
</protein>
<keyword evidence="3" id="KW-0479">Metal-binding</keyword>
<dbReference type="SFLD" id="SFLDS00029">
    <property type="entry name" value="Radical_SAM"/>
    <property type="match status" value="1"/>
</dbReference>
<dbReference type="Proteomes" id="UP000010121">
    <property type="component" value="Unassembled WGS sequence"/>
</dbReference>
<dbReference type="STRING" id="371731.Rsw2DRAFT_3002"/>
<dbReference type="InterPro" id="IPR024023">
    <property type="entry name" value="rSAM_paired_HxsB"/>
</dbReference>
<dbReference type="InterPro" id="IPR058240">
    <property type="entry name" value="rSAM_sf"/>
</dbReference>
<dbReference type="EMBL" id="ACYY01000027">
    <property type="protein sequence ID" value="EEW24023.1"/>
    <property type="molecule type" value="Genomic_DNA"/>
</dbReference>
<comment type="cofactor">
    <cofactor evidence="1">
        <name>[4Fe-4S] cluster</name>
        <dbReference type="ChEBI" id="CHEBI:49883"/>
    </cofactor>
</comment>
<evidence type="ECO:0000256" key="4">
    <source>
        <dbReference type="ARBA" id="ARBA00023004"/>
    </source>
</evidence>
<comment type="caution">
    <text evidence="7">The sequence shown here is derived from an EMBL/GenBank/DDBJ whole genome shotgun (WGS) entry which is preliminary data.</text>
</comment>
<dbReference type="InterPro" id="IPR023867">
    <property type="entry name" value="Sulphatase_maturase_rSAM"/>
</dbReference>
<evidence type="ECO:0000313" key="7">
    <source>
        <dbReference type="EMBL" id="EEW24023.1"/>
    </source>
</evidence>
<organism evidence="7 8">
    <name type="scientific">Rhodobacter ferrooxidans</name>
    <dbReference type="NCBI Taxonomy" id="371731"/>
    <lineage>
        <taxon>Bacteria</taxon>
        <taxon>Pseudomonadati</taxon>
        <taxon>Pseudomonadota</taxon>
        <taxon>Alphaproteobacteria</taxon>
        <taxon>Rhodobacterales</taxon>
        <taxon>Rhodobacter group</taxon>
        <taxon>Rhodobacter</taxon>
    </lineage>
</organism>
<dbReference type="AlphaFoldDB" id="C8S4M4"/>
<dbReference type="GO" id="GO:0046872">
    <property type="term" value="F:metal ion binding"/>
    <property type="evidence" value="ECO:0007669"/>
    <property type="project" value="UniProtKB-KW"/>
</dbReference>
<dbReference type="SFLD" id="SFLDG01386">
    <property type="entry name" value="main_SPASM_domain-containing"/>
    <property type="match status" value="1"/>
</dbReference>
<dbReference type="GO" id="GO:0016491">
    <property type="term" value="F:oxidoreductase activity"/>
    <property type="evidence" value="ECO:0007669"/>
    <property type="project" value="InterPro"/>
</dbReference>
<evidence type="ECO:0000256" key="2">
    <source>
        <dbReference type="ARBA" id="ARBA00022691"/>
    </source>
</evidence>
<evidence type="ECO:0000256" key="1">
    <source>
        <dbReference type="ARBA" id="ARBA00001966"/>
    </source>
</evidence>
<accession>C8S4M4</accession>
<dbReference type="OrthoDB" id="9782387at2"/>
<keyword evidence="5" id="KW-0411">Iron-sulfur</keyword>
<gene>
    <name evidence="7" type="ORF">Rsw2DRAFT_3002</name>
</gene>
<dbReference type="Gene3D" id="3.20.20.70">
    <property type="entry name" value="Aldolase class I"/>
    <property type="match status" value="1"/>
</dbReference>
<evidence type="ECO:0000259" key="6">
    <source>
        <dbReference type="Pfam" id="PF04055"/>
    </source>
</evidence>
<dbReference type="eggNOG" id="COG0641">
    <property type="taxonomic scope" value="Bacteria"/>
</dbReference>
<dbReference type="CDD" id="cd01335">
    <property type="entry name" value="Radical_SAM"/>
    <property type="match status" value="1"/>
</dbReference>
<evidence type="ECO:0000256" key="5">
    <source>
        <dbReference type="ARBA" id="ARBA00023014"/>
    </source>
</evidence>
<dbReference type="PANTHER" id="PTHR43273">
    <property type="entry name" value="ANAEROBIC SULFATASE-MATURATING ENZYME HOMOLOG ASLB-RELATED"/>
    <property type="match status" value="1"/>
</dbReference>